<keyword evidence="1" id="KW-0175">Coiled coil</keyword>
<feature type="compositionally biased region" description="Basic and acidic residues" evidence="2">
    <location>
        <begin position="393"/>
        <end position="403"/>
    </location>
</feature>
<name>A0A369JE75_HYPMA</name>
<reference evidence="3" key="1">
    <citation type="submission" date="2018-04" db="EMBL/GenBank/DDBJ databases">
        <title>Whole genome sequencing of Hypsizygus marmoreus.</title>
        <authorList>
            <person name="Choi I.-G."/>
            <person name="Min B."/>
            <person name="Kim J.-G."/>
            <person name="Kim S."/>
            <person name="Oh Y.-L."/>
            <person name="Kong W.-S."/>
            <person name="Park H."/>
            <person name="Jeong J."/>
            <person name="Song E.-S."/>
        </authorList>
    </citation>
    <scope>NUCLEOTIDE SEQUENCE [LARGE SCALE GENOMIC DNA]</scope>
    <source>
        <strain evidence="3">51987-8</strain>
    </source>
</reference>
<gene>
    <name evidence="3" type="ORF">Hypma_000831</name>
</gene>
<accession>A0A369JE75</accession>
<feature type="coiled-coil region" evidence="1">
    <location>
        <begin position="29"/>
        <end position="112"/>
    </location>
</feature>
<evidence type="ECO:0000256" key="2">
    <source>
        <dbReference type="SAM" id="MobiDB-lite"/>
    </source>
</evidence>
<protein>
    <submittedName>
        <fullName evidence="3">Uncharacterized protein</fullName>
    </submittedName>
</protein>
<organism evidence="3 4">
    <name type="scientific">Hypsizygus marmoreus</name>
    <name type="common">White beech mushroom</name>
    <name type="synonym">Agaricus marmoreus</name>
    <dbReference type="NCBI Taxonomy" id="39966"/>
    <lineage>
        <taxon>Eukaryota</taxon>
        <taxon>Fungi</taxon>
        <taxon>Dikarya</taxon>
        <taxon>Basidiomycota</taxon>
        <taxon>Agaricomycotina</taxon>
        <taxon>Agaricomycetes</taxon>
        <taxon>Agaricomycetidae</taxon>
        <taxon>Agaricales</taxon>
        <taxon>Tricholomatineae</taxon>
        <taxon>Lyophyllaceae</taxon>
        <taxon>Hypsizygus</taxon>
    </lineage>
</organism>
<evidence type="ECO:0000313" key="3">
    <source>
        <dbReference type="EMBL" id="RDB17993.1"/>
    </source>
</evidence>
<feature type="compositionally biased region" description="Basic and acidic residues" evidence="2">
    <location>
        <begin position="314"/>
        <end position="330"/>
    </location>
</feature>
<dbReference type="Proteomes" id="UP000076154">
    <property type="component" value="Unassembled WGS sequence"/>
</dbReference>
<comment type="caution">
    <text evidence="3">The sequence shown here is derived from an EMBL/GenBank/DDBJ whole genome shotgun (WGS) entry which is preliminary data.</text>
</comment>
<dbReference type="InParanoid" id="A0A369JE75"/>
<proteinExistence type="predicted"/>
<feature type="compositionally biased region" description="Basic and acidic residues" evidence="2">
    <location>
        <begin position="276"/>
        <end position="286"/>
    </location>
</feature>
<sequence>MATANASKLLTESLASLSKSAYQAFAEVENQARSEVARATAEAREARIERDQAVEALHASQLEGQGWKQEVSSCKASLQQAEISIAHQKETLAQLRREANQWKDQSRNWQEHFLRVEQERCSLSTRIEELVAERLQWSRIPATVPITSTHHIVDVTEPASSSSAKRGSSSLNQPLAYKSAHPPSPPQVDSPSTSISAHKSNRSAPKPAKISKPKASSSSSGALPPYEATTLTQTPRTHKVSPRSPSHPEPRQTVIRRVQAVINVKQEESDEESGESEAKDELHEDEVAAQPSRSARRKRRIVPHDDDEYLSGDEMTRAIAEARGRDFSDRSDDDEDEHASDDEDDELMMGAEENHHELYGTRRIASSKKSSHSAGESLSASPNKKRKLAGPGGRDKPPVRRKN</sequence>
<feature type="compositionally biased region" description="Low complexity" evidence="2">
    <location>
        <begin position="372"/>
        <end position="381"/>
    </location>
</feature>
<evidence type="ECO:0000313" key="4">
    <source>
        <dbReference type="Proteomes" id="UP000076154"/>
    </source>
</evidence>
<feature type="region of interest" description="Disordered" evidence="2">
    <location>
        <begin position="157"/>
        <end position="403"/>
    </location>
</feature>
<keyword evidence="4" id="KW-1185">Reference proteome</keyword>
<feature type="compositionally biased region" description="Acidic residues" evidence="2">
    <location>
        <begin position="331"/>
        <end position="347"/>
    </location>
</feature>
<feature type="compositionally biased region" description="Low complexity" evidence="2">
    <location>
        <begin position="203"/>
        <end position="225"/>
    </location>
</feature>
<dbReference type="EMBL" id="LUEZ02000107">
    <property type="protein sequence ID" value="RDB17993.1"/>
    <property type="molecule type" value="Genomic_DNA"/>
</dbReference>
<evidence type="ECO:0000256" key="1">
    <source>
        <dbReference type="SAM" id="Coils"/>
    </source>
</evidence>
<feature type="compositionally biased region" description="Low complexity" evidence="2">
    <location>
        <begin position="160"/>
        <end position="170"/>
    </location>
</feature>
<dbReference type="OrthoDB" id="3269067at2759"/>
<dbReference type="AlphaFoldDB" id="A0A369JE75"/>
<feature type="compositionally biased region" description="Polar residues" evidence="2">
    <location>
        <begin position="189"/>
        <end position="198"/>
    </location>
</feature>